<dbReference type="RefSeq" id="WP_254737293.1">
    <property type="nucleotide sequence ID" value="NZ_JANCLU010000001.1"/>
</dbReference>
<dbReference type="InterPro" id="IPR046272">
    <property type="entry name" value="DUF6305"/>
</dbReference>
<evidence type="ECO:0000313" key="3">
    <source>
        <dbReference type="EMBL" id="MCP8936914.1"/>
    </source>
</evidence>
<feature type="signal peptide" evidence="1">
    <location>
        <begin position="1"/>
        <end position="29"/>
    </location>
</feature>
<organism evidence="3 4">
    <name type="scientific">Alsobacter ponti</name>
    <dbReference type="NCBI Taxonomy" id="2962936"/>
    <lineage>
        <taxon>Bacteria</taxon>
        <taxon>Pseudomonadati</taxon>
        <taxon>Pseudomonadota</taxon>
        <taxon>Alphaproteobacteria</taxon>
        <taxon>Hyphomicrobiales</taxon>
        <taxon>Alsobacteraceae</taxon>
        <taxon>Alsobacter</taxon>
    </lineage>
</organism>
<evidence type="ECO:0000259" key="2">
    <source>
        <dbReference type="Pfam" id="PF19823"/>
    </source>
</evidence>
<name>A0ABT1L6A0_9HYPH</name>
<dbReference type="EMBL" id="JANCLU010000001">
    <property type="protein sequence ID" value="MCP8936914.1"/>
    <property type="molecule type" value="Genomic_DNA"/>
</dbReference>
<dbReference type="Proteomes" id="UP001205890">
    <property type="component" value="Unassembled WGS sequence"/>
</dbReference>
<proteinExistence type="predicted"/>
<sequence>MIKWSVARLFTLTALAAVVSFLVSPPREAFSQTKASPPAVVTSLGQSLDAFQVQLAVKRSGIPYKYDAHIEANQLGDAKTLILAVGASLKGFGDAGISINDELARTSHLLDAAKSKGMTIVVVHIGGEERRDALSNQLIELAAPRAQYLIIRNDSDADGIFTKIAKAGNIPVVVVENAAGLKAPLEKLFAGS</sequence>
<reference evidence="3 4" key="1">
    <citation type="submission" date="2022-07" db="EMBL/GenBank/DDBJ databases">
        <authorList>
            <person name="Li W.-J."/>
            <person name="Deng Q.-Q."/>
        </authorList>
    </citation>
    <scope>NUCLEOTIDE SEQUENCE [LARGE SCALE GENOMIC DNA]</scope>
    <source>
        <strain evidence="3 4">SYSU M60028</strain>
    </source>
</reference>
<gene>
    <name evidence="3" type="ORF">NK718_00150</name>
</gene>
<feature type="chain" id="PRO_5045287508" evidence="1">
    <location>
        <begin position="30"/>
        <end position="192"/>
    </location>
</feature>
<feature type="domain" description="DUF6305" evidence="2">
    <location>
        <begin position="37"/>
        <end position="189"/>
    </location>
</feature>
<dbReference type="Pfam" id="PF19823">
    <property type="entry name" value="DUF6305"/>
    <property type="match status" value="1"/>
</dbReference>
<protein>
    <submittedName>
        <fullName evidence="3">DUF6305 family protein</fullName>
    </submittedName>
</protein>
<keyword evidence="4" id="KW-1185">Reference proteome</keyword>
<keyword evidence="1" id="KW-0732">Signal</keyword>
<comment type="caution">
    <text evidence="3">The sequence shown here is derived from an EMBL/GenBank/DDBJ whole genome shotgun (WGS) entry which is preliminary data.</text>
</comment>
<evidence type="ECO:0000256" key="1">
    <source>
        <dbReference type="SAM" id="SignalP"/>
    </source>
</evidence>
<evidence type="ECO:0000313" key="4">
    <source>
        <dbReference type="Proteomes" id="UP001205890"/>
    </source>
</evidence>
<accession>A0ABT1L6A0</accession>